<dbReference type="Pfam" id="PF00732">
    <property type="entry name" value="GMC_oxred_N"/>
    <property type="match status" value="1"/>
</dbReference>
<feature type="binding site" evidence="6">
    <location>
        <position position="96"/>
    </location>
    <ligand>
        <name>FAD</name>
        <dbReference type="ChEBI" id="CHEBI:57692"/>
    </ligand>
</feature>
<feature type="binding site" evidence="6">
    <location>
        <begin position="566"/>
        <end position="567"/>
    </location>
    <ligand>
        <name>FAD</name>
        <dbReference type="ChEBI" id="CHEBI:57692"/>
    </ligand>
</feature>
<feature type="active site" description="Proton acceptor" evidence="5">
    <location>
        <position position="565"/>
    </location>
</feature>
<keyword evidence="3" id="KW-0285">Flavoprotein</keyword>
<sequence>MVSGGEETIPEERSFDYVVVGAGPAGLACARRLCDYMPSARVALVEAGGSGEDLYPALDMPMMFTSQHFTENDWRYFTTPQAGASGRSIYLPRGKVLGGTSTGNATLLNRGCAEDWDDLGEKNPGWSWSQVLPFFKNVETFHPSGLAFESAVHGQSGPLAFGHPDPAGISHKVVEGFESKGMPRVTDFFSAGAAHGCDHVPRSVHEGVRTHAGHYLSEGGWPRNLTVFYRCQVLRARIEDGPDGAKVCSGVDVHHTRTTRHFSLDATAEVVISSGAYNSPVVLMHSGIGPQGELDQHQIPVNSRVEGVGRNLIDHLMVWSFYEISDPELTNDHGFRPENHAEAEQQWHDSRSGPMASVLIGPMAYMRLDARQREEIVEWHTAGQSDGGREGDPTGAPPGAPHLEFFGTEAYGGYEEQLDTPGPGQAAISLTTLLLHQRSRGSVTLSSFHPLAPPTIDHAYLSDPLDVALLAWGCRFAHDIMTTGAGTSEVTAGPWPRDVAKPDTVDEWKQFVRDNATTCYHPSGTCKMGPADDPTAVVDARLRVYGVRGLRVADLSVLPRLPAGHPQHAVYMIGEKAAHLIAEDAGVEVLPVGG</sequence>
<feature type="binding site" evidence="6">
    <location>
        <position position="233"/>
    </location>
    <ligand>
        <name>FAD</name>
        <dbReference type="ChEBI" id="CHEBI:57692"/>
    </ligand>
</feature>
<comment type="similarity">
    <text evidence="2">Belongs to the GMC oxidoreductase family.</text>
</comment>
<accession>A0A4R6VMK3</accession>
<dbReference type="PIRSF" id="PIRSF000137">
    <property type="entry name" value="Alcohol_oxidase"/>
    <property type="match status" value="1"/>
</dbReference>
<dbReference type="InterPro" id="IPR007867">
    <property type="entry name" value="GMC_OxRtase_C"/>
</dbReference>
<evidence type="ECO:0000256" key="4">
    <source>
        <dbReference type="ARBA" id="ARBA00022827"/>
    </source>
</evidence>
<dbReference type="Proteomes" id="UP000295705">
    <property type="component" value="Unassembled WGS sequence"/>
</dbReference>
<evidence type="ECO:0000256" key="2">
    <source>
        <dbReference type="ARBA" id="ARBA00010790"/>
    </source>
</evidence>
<dbReference type="PROSITE" id="PS00624">
    <property type="entry name" value="GMC_OXRED_2"/>
    <property type="match status" value="1"/>
</dbReference>
<protein>
    <submittedName>
        <fullName evidence="8">Choline dehydrogenase-like flavoprotein</fullName>
    </submittedName>
</protein>
<dbReference type="InterPro" id="IPR036188">
    <property type="entry name" value="FAD/NAD-bd_sf"/>
</dbReference>
<comment type="cofactor">
    <cofactor evidence="1 6">
        <name>FAD</name>
        <dbReference type="ChEBI" id="CHEBI:57692"/>
    </cofactor>
</comment>
<evidence type="ECO:0000256" key="1">
    <source>
        <dbReference type="ARBA" id="ARBA00001974"/>
    </source>
</evidence>
<dbReference type="Gene3D" id="3.30.560.10">
    <property type="entry name" value="Glucose Oxidase, domain 3"/>
    <property type="match status" value="1"/>
</dbReference>
<dbReference type="AlphaFoldDB" id="A0A4R6VMK3"/>
<reference evidence="8 9" key="1">
    <citation type="submission" date="2019-03" db="EMBL/GenBank/DDBJ databases">
        <title>Genomic Encyclopedia of Type Strains, Phase IV (KMG-IV): sequencing the most valuable type-strain genomes for metagenomic binning, comparative biology and taxonomic classification.</title>
        <authorList>
            <person name="Goeker M."/>
        </authorList>
    </citation>
    <scope>NUCLEOTIDE SEQUENCE [LARGE SCALE GENOMIC DNA]</scope>
    <source>
        <strain evidence="8 9">DSM 45775</strain>
    </source>
</reference>
<gene>
    <name evidence="8" type="ORF">EV188_101432</name>
</gene>
<evidence type="ECO:0000256" key="5">
    <source>
        <dbReference type="PIRSR" id="PIRSR000137-1"/>
    </source>
</evidence>
<dbReference type="EMBL" id="SNYO01000001">
    <property type="protein sequence ID" value="TDQ65183.1"/>
    <property type="molecule type" value="Genomic_DNA"/>
</dbReference>
<proteinExistence type="inferred from homology"/>
<comment type="caution">
    <text evidence="8">The sequence shown here is derived from an EMBL/GenBank/DDBJ whole genome shotgun (WGS) entry which is preliminary data.</text>
</comment>
<dbReference type="PANTHER" id="PTHR11552">
    <property type="entry name" value="GLUCOSE-METHANOL-CHOLINE GMC OXIDOREDUCTASE"/>
    <property type="match status" value="1"/>
</dbReference>
<dbReference type="GO" id="GO:0050660">
    <property type="term" value="F:flavin adenine dinucleotide binding"/>
    <property type="evidence" value="ECO:0007669"/>
    <property type="project" value="InterPro"/>
</dbReference>
<dbReference type="PANTHER" id="PTHR11552:SF147">
    <property type="entry name" value="CHOLINE DEHYDROGENASE, MITOCHONDRIAL"/>
    <property type="match status" value="1"/>
</dbReference>
<dbReference type="SUPFAM" id="SSF51905">
    <property type="entry name" value="FAD/NAD(P)-binding domain"/>
    <property type="match status" value="1"/>
</dbReference>
<dbReference type="GO" id="GO:0016614">
    <property type="term" value="F:oxidoreductase activity, acting on CH-OH group of donors"/>
    <property type="evidence" value="ECO:0007669"/>
    <property type="project" value="InterPro"/>
</dbReference>
<evidence type="ECO:0000313" key="8">
    <source>
        <dbReference type="EMBL" id="TDQ65183.1"/>
    </source>
</evidence>
<feature type="binding site" evidence="6">
    <location>
        <position position="100"/>
    </location>
    <ligand>
        <name>FAD</name>
        <dbReference type="ChEBI" id="CHEBI:57692"/>
    </ligand>
</feature>
<dbReference type="Pfam" id="PF05199">
    <property type="entry name" value="GMC_oxred_C"/>
    <property type="match status" value="1"/>
</dbReference>
<name>A0A4R6VMK3_9PSEU</name>
<keyword evidence="4 6" id="KW-0274">FAD</keyword>
<evidence type="ECO:0000259" key="7">
    <source>
        <dbReference type="PROSITE" id="PS00624"/>
    </source>
</evidence>
<evidence type="ECO:0000256" key="6">
    <source>
        <dbReference type="PIRSR" id="PIRSR000137-2"/>
    </source>
</evidence>
<organism evidence="8 9">
    <name type="scientific">Actinomycetospora succinea</name>
    <dbReference type="NCBI Taxonomy" id="663603"/>
    <lineage>
        <taxon>Bacteria</taxon>
        <taxon>Bacillati</taxon>
        <taxon>Actinomycetota</taxon>
        <taxon>Actinomycetes</taxon>
        <taxon>Pseudonocardiales</taxon>
        <taxon>Pseudonocardiaceae</taxon>
        <taxon>Actinomycetospora</taxon>
    </lineage>
</organism>
<dbReference type="InterPro" id="IPR000172">
    <property type="entry name" value="GMC_OxRdtase_N"/>
</dbReference>
<dbReference type="SUPFAM" id="SSF54373">
    <property type="entry name" value="FAD-linked reductases, C-terminal domain"/>
    <property type="match status" value="1"/>
</dbReference>
<evidence type="ECO:0000256" key="3">
    <source>
        <dbReference type="ARBA" id="ARBA00022630"/>
    </source>
</evidence>
<feature type="domain" description="Glucose-methanol-choline oxidoreductase N-terminal" evidence="7">
    <location>
        <begin position="275"/>
        <end position="289"/>
    </location>
</feature>
<evidence type="ECO:0000313" key="9">
    <source>
        <dbReference type="Proteomes" id="UP000295705"/>
    </source>
</evidence>
<feature type="active site" description="Proton donor" evidence="5">
    <location>
        <position position="521"/>
    </location>
</feature>
<keyword evidence="9" id="KW-1185">Reference proteome</keyword>
<dbReference type="Gene3D" id="3.50.50.60">
    <property type="entry name" value="FAD/NAD(P)-binding domain"/>
    <property type="match status" value="1"/>
</dbReference>
<dbReference type="InterPro" id="IPR012132">
    <property type="entry name" value="GMC_OxRdtase"/>
</dbReference>